<evidence type="ECO:0000259" key="6">
    <source>
        <dbReference type="SMART" id="SM00363"/>
    </source>
</evidence>
<keyword evidence="4" id="KW-0694">RNA-binding</keyword>
<comment type="function">
    <text evidence="5">Responsible for synthesis of pseudouridine from uracil.</text>
</comment>
<dbReference type="PROSITE" id="PS50889">
    <property type="entry name" value="S4"/>
    <property type="match status" value="1"/>
</dbReference>
<dbReference type="EMBL" id="JARVLH010000001">
    <property type="protein sequence ID" value="MEX5284427.1"/>
    <property type="molecule type" value="Genomic_DNA"/>
</dbReference>
<dbReference type="RefSeq" id="WP_368846141.1">
    <property type="nucleotide sequence ID" value="NZ_CP194411.1"/>
</dbReference>
<proteinExistence type="inferred from homology"/>
<evidence type="ECO:0000313" key="7">
    <source>
        <dbReference type="EMBL" id="MEX5284427.1"/>
    </source>
</evidence>
<dbReference type="GO" id="GO:0016853">
    <property type="term" value="F:isomerase activity"/>
    <property type="evidence" value="ECO:0007669"/>
    <property type="project" value="UniProtKB-KW"/>
</dbReference>
<dbReference type="SMART" id="SM00363">
    <property type="entry name" value="S4"/>
    <property type="match status" value="1"/>
</dbReference>
<evidence type="ECO:0000256" key="2">
    <source>
        <dbReference type="ARBA" id="ARBA00010876"/>
    </source>
</evidence>
<name>A0ABV3X480_9FIRM</name>
<protein>
    <recommendedName>
        <fullName evidence="5">Pseudouridine synthase</fullName>
        <ecNumber evidence="5">5.4.99.-</ecNumber>
    </recommendedName>
</protein>
<evidence type="ECO:0000256" key="1">
    <source>
        <dbReference type="ARBA" id="ARBA00000073"/>
    </source>
</evidence>
<dbReference type="Pfam" id="PF00849">
    <property type="entry name" value="PseudoU_synth_2"/>
    <property type="match status" value="1"/>
</dbReference>
<dbReference type="SUPFAM" id="SSF55120">
    <property type="entry name" value="Pseudouridine synthase"/>
    <property type="match status" value="1"/>
</dbReference>
<evidence type="ECO:0000256" key="4">
    <source>
        <dbReference type="PROSITE-ProRule" id="PRU00182"/>
    </source>
</evidence>
<dbReference type="SUPFAM" id="SSF55174">
    <property type="entry name" value="Alpha-L RNA-binding motif"/>
    <property type="match status" value="1"/>
</dbReference>
<reference evidence="7 8" key="1">
    <citation type="submission" date="2023-04" db="EMBL/GenBank/DDBJ databases">
        <title>Genome Sequence of Selenomonas sputigena ATCC 33150.</title>
        <authorList>
            <person name="Miller D.P."/>
            <person name="Anvari S."/>
            <person name="Polson S.W."/>
            <person name="Macdonald M."/>
            <person name="Mcdowell J.V."/>
        </authorList>
    </citation>
    <scope>NUCLEOTIDE SEQUENCE [LARGE SCALE GENOMIC DNA]</scope>
    <source>
        <strain evidence="7 8">ATCC 33150</strain>
    </source>
</reference>
<dbReference type="EC" id="5.4.99.-" evidence="5"/>
<evidence type="ECO:0000313" key="8">
    <source>
        <dbReference type="Proteomes" id="UP001559623"/>
    </source>
</evidence>
<dbReference type="NCBIfam" id="TIGR00005">
    <property type="entry name" value="rluA_subfam"/>
    <property type="match status" value="1"/>
</dbReference>
<comment type="catalytic activity">
    <reaction evidence="1 5">
        <text>a uridine in RNA = a pseudouridine in RNA</text>
        <dbReference type="Rhea" id="RHEA:48348"/>
        <dbReference type="Rhea" id="RHEA-COMP:12068"/>
        <dbReference type="Rhea" id="RHEA-COMP:12069"/>
        <dbReference type="ChEBI" id="CHEBI:65314"/>
        <dbReference type="ChEBI" id="CHEBI:65315"/>
    </reaction>
</comment>
<dbReference type="Proteomes" id="UP001559623">
    <property type="component" value="Unassembled WGS sequence"/>
</dbReference>
<dbReference type="Gene3D" id="3.30.2350.10">
    <property type="entry name" value="Pseudouridine synthase"/>
    <property type="match status" value="1"/>
</dbReference>
<gene>
    <name evidence="7" type="ORF">QCO44_02040</name>
</gene>
<dbReference type="PROSITE" id="PS01129">
    <property type="entry name" value="PSI_RLU"/>
    <property type="match status" value="1"/>
</dbReference>
<dbReference type="InterPro" id="IPR020103">
    <property type="entry name" value="PsdUridine_synth_cat_dom_sf"/>
</dbReference>
<keyword evidence="8" id="KW-1185">Reference proteome</keyword>
<dbReference type="InterPro" id="IPR006224">
    <property type="entry name" value="PsdUridine_synth_RluA-like_CS"/>
</dbReference>
<dbReference type="CDD" id="cd00165">
    <property type="entry name" value="S4"/>
    <property type="match status" value="1"/>
</dbReference>
<dbReference type="CDD" id="cd02869">
    <property type="entry name" value="PseudoU_synth_RluA_like"/>
    <property type="match status" value="1"/>
</dbReference>
<evidence type="ECO:0000256" key="5">
    <source>
        <dbReference type="RuleBase" id="RU362028"/>
    </source>
</evidence>
<dbReference type="InterPro" id="IPR050188">
    <property type="entry name" value="RluA_PseudoU_synthase"/>
</dbReference>
<dbReference type="Pfam" id="PF01479">
    <property type="entry name" value="S4"/>
    <property type="match status" value="1"/>
</dbReference>
<comment type="similarity">
    <text evidence="2 5">Belongs to the pseudouridine synthase RluA family.</text>
</comment>
<dbReference type="Gene3D" id="3.10.290.10">
    <property type="entry name" value="RNA-binding S4 domain"/>
    <property type="match status" value="1"/>
</dbReference>
<accession>A0ABV3X480</accession>
<dbReference type="InterPro" id="IPR036986">
    <property type="entry name" value="S4_RNA-bd_sf"/>
</dbReference>
<sequence>MKDAVSISVAQAGIRLDVFLARQYPEFSRSHMQKLIVEGAVLVNGRIHKPNYKLGVMDTIEFQPPEPQELSILPENIPLDILYEDGDIVVLNKIRGMVVHPAAGVYTGTLVNALLYHCKDLSGINGIIRPGIVHRLDKDTSGVMIVAKNDEAHVNLAEQIRLKVANRIYWAIVCGNVEEDHGIIRAAIGRHPTERKKMAVVRDGGKESTTLFRVLERFGSYTLVECRLKTGRTHQIRVHMAYIGHPLLGDPKYGKKDSCDIGGQALHSYELEFVHPRIGEKMHFKAELPEDMQKILFKLRKKADRRNK</sequence>
<dbReference type="InterPro" id="IPR006225">
    <property type="entry name" value="PsdUridine_synth_RluC/D"/>
</dbReference>
<keyword evidence="3 5" id="KW-0413">Isomerase</keyword>
<feature type="domain" description="RNA-binding S4" evidence="6">
    <location>
        <begin position="14"/>
        <end position="78"/>
    </location>
</feature>
<organism evidence="7 8">
    <name type="scientific">Selenomonas sputigena</name>
    <dbReference type="NCBI Taxonomy" id="69823"/>
    <lineage>
        <taxon>Bacteria</taxon>
        <taxon>Bacillati</taxon>
        <taxon>Bacillota</taxon>
        <taxon>Negativicutes</taxon>
        <taxon>Selenomonadales</taxon>
        <taxon>Selenomonadaceae</taxon>
        <taxon>Selenomonas</taxon>
    </lineage>
</organism>
<evidence type="ECO:0000256" key="3">
    <source>
        <dbReference type="ARBA" id="ARBA00023235"/>
    </source>
</evidence>
<comment type="caution">
    <text evidence="7">The sequence shown here is derived from an EMBL/GenBank/DDBJ whole genome shotgun (WGS) entry which is preliminary data.</text>
</comment>
<dbReference type="PANTHER" id="PTHR21600">
    <property type="entry name" value="MITOCHONDRIAL RNA PSEUDOURIDINE SYNTHASE"/>
    <property type="match status" value="1"/>
</dbReference>
<dbReference type="PANTHER" id="PTHR21600:SF44">
    <property type="entry name" value="RIBOSOMAL LARGE SUBUNIT PSEUDOURIDINE SYNTHASE D"/>
    <property type="match status" value="1"/>
</dbReference>
<dbReference type="InterPro" id="IPR002942">
    <property type="entry name" value="S4_RNA-bd"/>
</dbReference>
<dbReference type="InterPro" id="IPR006145">
    <property type="entry name" value="PsdUridine_synth_RsuA/RluA"/>
</dbReference>